<comment type="caution">
    <text evidence="2">The sequence shown here is derived from an EMBL/GenBank/DDBJ whole genome shotgun (WGS) entry which is preliminary data.</text>
</comment>
<gene>
    <name evidence="2" type="ORF">NDR86_13125</name>
</gene>
<protein>
    <submittedName>
        <fullName evidence="2">Uncharacterized protein</fullName>
    </submittedName>
</protein>
<dbReference type="RefSeq" id="WP_251911972.1">
    <property type="nucleotide sequence ID" value="NZ_JAMRXG010000005.1"/>
</dbReference>
<evidence type="ECO:0000313" key="2">
    <source>
        <dbReference type="EMBL" id="MCM6774416.1"/>
    </source>
</evidence>
<keyword evidence="1" id="KW-0812">Transmembrane</keyword>
<dbReference type="AlphaFoldDB" id="A0A9X2IYZ6"/>
<evidence type="ECO:0000256" key="1">
    <source>
        <dbReference type="SAM" id="Phobius"/>
    </source>
</evidence>
<keyword evidence="1" id="KW-0472">Membrane</keyword>
<keyword evidence="3" id="KW-1185">Reference proteome</keyword>
<proteinExistence type="predicted"/>
<keyword evidence="1" id="KW-1133">Transmembrane helix</keyword>
<accession>A0A9X2IYZ6</accession>
<organism evidence="2 3">
    <name type="scientific">Nocardia pulmonis</name>
    <dbReference type="NCBI Taxonomy" id="2951408"/>
    <lineage>
        <taxon>Bacteria</taxon>
        <taxon>Bacillati</taxon>
        <taxon>Actinomycetota</taxon>
        <taxon>Actinomycetes</taxon>
        <taxon>Mycobacteriales</taxon>
        <taxon>Nocardiaceae</taxon>
        <taxon>Nocardia</taxon>
    </lineage>
</organism>
<dbReference type="Proteomes" id="UP001139157">
    <property type="component" value="Unassembled WGS sequence"/>
</dbReference>
<sequence length="93" mass="9525">MTPLLTESVVVLAEIKVTPVAPPGSDGLIKIVNWLGWLVMLAGVAALMYAGGKFGWERWHGGAVESPKIVLGALAGGIVATSAGQIMQQIAGS</sequence>
<name>A0A9X2IYZ6_9NOCA</name>
<dbReference type="EMBL" id="JAMRXG010000005">
    <property type="protein sequence ID" value="MCM6774416.1"/>
    <property type="molecule type" value="Genomic_DNA"/>
</dbReference>
<feature type="transmembrane region" description="Helical" evidence="1">
    <location>
        <begin position="31"/>
        <end position="50"/>
    </location>
</feature>
<reference evidence="2" key="1">
    <citation type="submission" date="2022-06" db="EMBL/GenBank/DDBJ databases">
        <title>Novel species in genus nocardia.</title>
        <authorList>
            <person name="Li F."/>
        </authorList>
    </citation>
    <scope>NUCLEOTIDE SEQUENCE</scope>
    <source>
        <strain evidence="2">CDC141</strain>
    </source>
</reference>
<evidence type="ECO:0000313" key="3">
    <source>
        <dbReference type="Proteomes" id="UP001139157"/>
    </source>
</evidence>